<dbReference type="NCBIfam" id="TIGR01662">
    <property type="entry name" value="HAD-SF-IIIA"/>
    <property type="match status" value="1"/>
</dbReference>
<feature type="region of interest" description="Disordered" evidence="1">
    <location>
        <begin position="1"/>
        <end position="74"/>
    </location>
</feature>
<name>A0ABS2XJV2_POLSP</name>
<dbReference type="PANTHER" id="PTHR12083">
    <property type="entry name" value="BIFUNCTIONAL POLYNUCLEOTIDE PHOSPHATASE/KINASE"/>
    <property type="match status" value="1"/>
</dbReference>
<reference evidence="2" key="1">
    <citation type="journal article" date="2021" name="Cell">
        <title>Tracing the genetic footprints of vertebrate landing in non-teleost ray-finned fishes.</title>
        <authorList>
            <person name="Bi X."/>
            <person name="Wang K."/>
            <person name="Yang L."/>
            <person name="Pan H."/>
            <person name="Jiang H."/>
            <person name="Wei Q."/>
            <person name="Fang M."/>
            <person name="Yu H."/>
            <person name="Zhu C."/>
            <person name="Cai Y."/>
            <person name="He Y."/>
            <person name="Gan X."/>
            <person name="Zeng H."/>
            <person name="Yu D."/>
            <person name="Zhu Y."/>
            <person name="Jiang H."/>
            <person name="Qiu Q."/>
            <person name="Yang H."/>
            <person name="Zhang Y.E."/>
            <person name="Wang W."/>
            <person name="Zhu M."/>
            <person name="He S."/>
            <person name="Zhang G."/>
        </authorList>
    </citation>
    <scope>NUCLEOTIDE SEQUENCE</scope>
    <source>
        <strain evidence="2">Pddl_001</strain>
    </source>
</reference>
<feature type="non-terminal residue" evidence="2">
    <location>
        <position position="1"/>
    </location>
</feature>
<feature type="compositionally biased region" description="Polar residues" evidence="1">
    <location>
        <begin position="45"/>
        <end position="55"/>
    </location>
</feature>
<dbReference type="SUPFAM" id="SSF52540">
    <property type="entry name" value="P-loop containing nucleoside triphosphate hydrolases"/>
    <property type="match status" value="1"/>
</dbReference>
<evidence type="ECO:0000313" key="3">
    <source>
        <dbReference type="Proteomes" id="UP001166093"/>
    </source>
</evidence>
<dbReference type="Gene3D" id="3.40.50.300">
    <property type="entry name" value="P-loop containing nucleotide triphosphate hydrolases"/>
    <property type="match status" value="1"/>
</dbReference>
<feature type="non-terminal residue" evidence="2">
    <location>
        <position position="465"/>
    </location>
</feature>
<evidence type="ECO:0000313" key="2">
    <source>
        <dbReference type="EMBL" id="MBN3274565.1"/>
    </source>
</evidence>
<accession>A0ABS2XJV2</accession>
<dbReference type="InterPro" id="IPR027417">
    <property type="entry name" value="P-loop_NTPase"/>
</dbReference>
<keyword evidence="2" id="KW-0808">Transferase</keyword>
<dbReference type="InterPro" id="IPR006551">
    <property type="entry name" value="Polynucleotide_phosphatase"/>
</dbReference>
<feature type="compositionally biased region" description="Basic and acidic residues" evidence="1">
    <location>
        <begin position="19"/>
        <end position="28"/>
    </location>
</feature>
<dbReference type="EMBL" id="JAAWVQ010041337">
    <property type="protein sequence ID" value="MBN3274565.1"/>
    <property type="molecule type" value="Genomic_DNA"/>
</dbReference>
<dbReference type="PANTHER" id="PTHR12083:SF9">
    <property type="entry name" value="BIFUNCTIONAL POLYNUCLEOTIDE PHOSPHATASE_KINASE"/>
    <property type="match status" value="1"/>
</dbReference>
<dbReference type="Pfam" id="PF08645">
    <property type="entry name" value="PNK3P"/>
    <property type="match status" value="1"/>
</dbReference>
<dbReference type="InterPro" id="IPR006549">
    <property type="entry name" value="HAD-SF_hydro_IIIA"/>
</dbReference>
<dbReference type="InterPro" id="IPR006550">
    <property type="entry name" value="PNKP"/>
</dbReference>
<keyword evidence="2" id="KW-0418">Kinase</keyword>
<dbReference type="NCBIfam" id="TIGR01663">
    <property type="entry name" value="PNK-3'Pase"/>
    <property type="match status" value="1"/>
</dbReference>
<keyword evidence="3" id="KW-1185">Reference proteome</keyword>
<dbReference type="NCBIfam" id="TIGR01664">
    <property type="entry name" value="DNA-3'-Pase"/>
    <property type="match status" value="1"/>
</dbReference>
<gene>
    <name evidence="2" type="primary">Pnkp</name>
    <name evidence="2" type="ORF">GTO93_0002225</name>
</gene>
<dbReference type="CDD" id="cd01625">
    <property type="entry name" value="HAD_PNP"/>
    <property type="match status" value="1"/>
</dbReference>
<dbReference type="InterPro" id="IPR013954">
    <property type="entry name" value="PNK3P"/>
</dbReference>
<dbReference type="SUPFAM" id="SSF56784">
    <property type="entry name" value="HAD-like"/>
    <property type="match status" value="1"/>
</dbReference>
<dbReference type="Gene3D" id="3.40.50.1000">
    <property type="entry name" value="HAD superfamily/HAD-like"/>
    <property type="match status" value="1"/>
</dbReference>
<dbReference type="Pfam" id="PF13671">
    <property type="entry name" value="AAA_33"/>
    <property type="match status" value="1"/>
</dbReference>
<proteinExistence type="predicted"/>
<dbReference type="InterPro" id="IPR036412">
    <property type="entry name" value="HAD-like_sf"/>
</dbReference>
<comment type="caution">
    <text evidence="2">The sequence shown here is derived from an EMBL/GenBank/DDBJ whole genome shotgun (WGS) entry which is preliminary data.</text>
</comment>
<evidence type="ECO:0000256" key="1">
    <source>
        <dbReference type="SAM" id="MobiDB-lite"/>
    </source>
</evidence>
<organism evidence="2 3">
    <name type="scientific">Polyodon spathula</name>
    <name type="common">North American paddlefish</name>
    <name type="synonym">Squalus spathula</name>
    <dbReference type="NCBI Taxonomy" id="7913"/>
    <lineage>
        <taxon>Eukaryota</taxon>
        <taxon>Metazoa</taxon>
        <taxon>Chordata</taxon>
        <taxon>Craniata</taxon>
        <taxon>Vertebrata</taxon>
        <taxon>Euteleostomi</taxon>
        <taxon>Actinopterygii</taxon>
        <taxon>Chondrostei</taxon>
        <taxon>Acipenseriformes</taxon>
        <taxon>Polyodontidae</taxon>
        <taxon>Polyodon</taxon>
    </lineage>
</organism>
<dbReference type="Proteomes" id="UP001166093">
    <property type="component" value="Unassembled WGS sequence"/>
</dbReference>
<sequence length="465" mass="51459">MCLHTQAVKGHPSPGQKDPPAKRPKLEGSSEDSDEESIRQKLGRLQQTASESLRSGQAAAGTPRASGPGSSGCPGDCWEETGKLMLFTGSGVVGRSKIAGFDIDGTIVTTKSGKVFPTGPEDWRILYPEIPRKLKDLLKEGYKLVFFTNQMGISKGKLKPEIFKSKVEAILKLLRVPVQVFVATGWGIFRKPVLGMWEYLREKANEGVAVDVSQSFYIGDAAGRSVGFSPGRRKDFSCSDRLFALNAGLRFLTPEEYFLGCKKAPFTMPEFNPRILDPNPRLYDPPTASLTSEEQEVVVAVGYPASGKSTSFQTHLVPEGYVYINRDTLGSYQKCVSACTLALSEGKRVAIDNTNPDQESRSRYLSCAQKAGVPCRCFLFTASLERAKHNNRQYEISSLLSSQFRQMQPSQRNQLTVNDMVFHSYKKKFVAPSLSEGFSEILQIHFVPHFDNSQSQALYQQFSEG</sequence>
<protein>
    <submittedName>
        <fullName evidence="2">PNKP kinase</fullName>
    </submittedName>
</protein>
<dbReference type="GO" id="GO:0016301">
    <property type="term" value="F:kinase activity"/>
    <property type="evidence" value="ECO:0007669"/>
    <property type="project" value="UniProtKB-KW"/>
</dbReference>
<dbReference type="InterPro" id="IPR023214">
    <property type="entry name" value="HAD_sf"/>
</dbReference>